<dbReference type="InterPro" id="IPR050138">
    <property type="entry name" value="DHOase/Allantoinase_Hydrolase"/>
</dbReference>
<dbReference type="CDD" id="cd01317">
    <property type="entry name" value="DHOase_IIa"/>
    <property type="match status" value="1"/>
</dbReference>
<dbReference type="GO" id="GO:0046872">
    <property type="term" value="F:metal ion binding"/>
    <property type="evidence" value="ECO:0007669"/>
    <property type="project" value="InterPro"/>
</dbReference>
<reference evidence="3 4" key="1">
    <citation type="submission" date="2019-02" db="EMBL/GenBank/DDBJ databases">
        <title>Genomic Encyclopedia of Type Strains, Phase IV (KMG-IV): sequencing the most valuable type-strain genomes for metagenomic binning, comparative biology and taxonomic classification.</title>
        <authorList>
            <person name="Goeker M."/>
        </authorList>
    </citation>
    <scope>NUCLEOTIDE SEQUENCE [LARGE SCALE GENOMIC DNA]</scope>
    <source>
        <strain evidence="3 4">DSM 105135</strain>
    </source>
</reference>
<dbReference type="Pfam" id="PF12890">
    <property type="entry name" value="DHOase"/>
    <property type="match status" value="1"/>
</dbReference>
<dbReference type="EMBL" id="SHKX01000014">
    <property type="protein sequence ID" value="RZU38153.1"/>
    <property type="molecule type" value="Genomic_DNA"/>
</dbReference>
<dbReference type="OrthoDB" id="5687299at2"/>
<feature type="domain" description="Dihydroorotase catalytic" evidence="2">
    <location>
        <begin position="58"/>
        <end position="244"/>
    </location>
</feature>
<evidence type="ECO:0000313" key="3">
    <source>
        <dbReference type="EMBL" id="RZU38153.1"/>
    </source>
</evidence>
<dbReference type="InterPro" id="IPR024403">
    <property type="entry name" value="DHOase_cat"/>
</dbReference>
<name>A0A4Q7YMU6_9GAMM</name>
<keyword evidence="4" id="KW-1185">Reference proteome</keyword>
<dbReference type="GO" id="GO:0006221">
    <property type="term" value="P:pyrimidine nucleotide biosynthetic process"/>
    <property type="evidence" value="ECO:0007669"/>
    <property type="project" value="UniProtKB-KW"/>
</dbReference>
<dbReference type="NCBIfam" id="TIGR00857">
    <property type="entry name" value="pyrC_multi"/>
    <property type="match status" value="1"/>
</dbReference>
<keyword evidence="1" id="KW-0665">Pyrimidine biosynthesis</keyword>
<dbReference type="SUPFAM" id="SSF51338">
    <property type="entry name" value="Composite domain of metallo-dependent hydrolases"/>
    <property type="match status" value="1"/>
</dbReference>
<dbReference type="GO" id="GO:0006145">
    <property type="term" value="P:purine nucleobase catabolic process"/>
    <property type="evidence" value="ECO:0007669"/>
    <property type="project" value="TreeGrafter"/>
</dbReference>
<dbReference type="PANTHER" id="PTHR43668:SF2">
    <property type="entry name" value="ALLANTOINASE"/>
    <property type="match status" value="1"/>
</dbReference>
<proteinExistence type="predicted"/>
<comment type="caution">
    <text evidence="3">The sequence shown here is derived from an EMBL/GenBank/DDBJ whole genome shotgun (WGS) entry which is preliminary data.</text>
</comment>
<dbReference type="GO" id="GO:0004038">
    <property type="term" value="F:allantoinase activity"/>
    <property type="evidence" value="ECO:0007669"/>
    <property type="project" value="TreeGrafter"/>
</dbReference>
<dbReference type="InterPro" id="IPR011059">
    <property type="entry name" value="Metal-dep_hydrolase_composite"/>
</dbReference>
<dbReference type="InterPro" id="IPR004722">
    <property type="entry name" value="DHOase"/>
</dbReference>
<sequence>MNAVTKNARILLTGGRVLDVAEDMDRQTDVLLENGRMIAFGAEARNLPYDRVDAIDGCLVLPAFVDLCANLREPGEKHHATIASETRAALAGGFAHVVTPPDTLPVVDSAAIVALIQEKAEAAGAAKVYTIGALTKGLEGKRPANMAALQQAGCIAISNARAGFANDETLLRCLEYAATLGLTVFFYPEEPSLANGCAHDGFMAARLGLPAIPALAETVALAKQLLMVEETGVRAHFSQLSCKSSVELIRIAKGKGLPVTADVAMHQLHLTDAAIDGFNSLAHVRPPLRSEADRLALCAALQDGTIDAICSHHQPLNAAAKLAPFPATEPGISALETVLPLGLKLVRDGLLNEHRLWQALTVTPAAIAGIAAGSLTTGGGVVVVDPEANWCVAPETLSSAGLNTPFLGMAVQGRVKGVYL</sequence>
<evidence type="ECO:0000256" key="1">
    <source>
        <dbReference type="ARBA" id="ARBA00022975"/>
    </source>
</evidence>
<gene>
    <name evidence="3" type="ORF">EV700_2731</name>
</gene>
<dbReference type="Proteomes" id="UP000292423">
    <property type="component" value="Unassembled WGS sequence"/>
</dbReference>
<protein>
    <submittedName>
        <fullName evidence="3">Dihydroorotase</fullName>
    </submittedName>
</protein>
<evidence type="ECO:0000259" key="2">
    <source>
        <dbReference type="Pfam" id="PF12890"/>
    </source>
</evidence>
<dbReference type="RefSeq" id="WP_130414743.1">
    <property type="nucleotide sequence ID" value="NZ_SHKX01000014.1"/>
</dbReference>
<evidence type="ECO:0000313" key="4">
    <source>
        <dbReference type="Proteomes" id="UP000292423"/>
    </source>
</evidence>
<dbReference type="GO" id="GO:0004151">
    <property type="term" value="F:dihydroorotase activity"/>
    <property type="evidence" value="ECO:0007669"/>
    <property type="project" value="InterPro"/>
</dbReference>
<dbReference type="AlphaFoldDB" id="A0A4Q7YMU6"/>
<dbReference type="SUPFAM" id="SSF51556">
    <property type="entry name" value="Metallo-dependent hydrolases"/>
    <property type="match status" value="1"/>
</dbReference>
<dbReference type="InterPro" id="IPR032466">
    <property type="entry name" value="Metal_Hydrolase"/>
</dbReference>
<dbReference type="PANTHER" id="PTHR43668">
    <property type="entry name" value="ALLANTOINASE"/>
    <property type="match status" value="1"/>
</dbReference>
<dbReference type="GO" id="GO:0005737">
    <property type="term" value="C:cytoplasm"/>
    <property type="evidence" value="ECO:0007669"/>
    <property type="project" value="TreeGrafter"/>
</dbReference>
<dbReference type="Gene3D" id="2.30.40.10">
    <property type="entry name" value="Urease, subunit C, domain 1"/>
    <property type="match status" value="1"/>
</dbReference>
<organism evidence="3 4">
    <name type="scientific">Fluviicoccus keumensis</name>
    <dbReference type="NCBI Taxonomy" id="1435465"/>
    <lineage>
        <taxon>Bacteria</taxon>
        <taxon>Pseudomonadati</taxon>
        <taxon>Pseudomonadota</taxon>
        <taxon>Gammaproteobacteria</taxon>
        <taxon>Moraxellales</taxon>
        <taxon>Moraxellaceae</taxon>
        <taxon>Fluviicoccus</taxon>
    </lineage>
</organism>
<dbReference type="Gene3D" id="3.20.20.140">
    <property type="entry name" value="Metal-dependent hydrolases"/>
    <property type="match status" value="1"/>
</dbReference>
<accession>A0A4Q7YMU6</accession>